<dbReference type="InterPro" id="IPR009057">
    <property type="entry name" value="Homeodomain-like_sf"/>
</dbReference>
<dbReference type="Pfam" id="PF00440">
    <property type="entry name" value="TetR_N"/>
    <property type="match status" value="1"/>
</dbReference>
<dbReference type="KEGG" id="prz:GZH47_09560"/>
<feature type="domain" description="HTH tetR-type" evidence="3">
    <location>
        <begin position="32"/>
        <end position="92"/>
    </location>
</feature>
<dbReference type="PROSITE" id="PS50977">
    <property type="entry name" value="HTH_TETR_2"/>
    <property type="match status" value="1"/>
</dbReference>
<dbReference type="EMBL" id="CP048286">
    <property type="protein sequence ID" value="QHW35004.1"/>
    <property type="molecule type" value="Genomic_DNA"/>
</dbReference>
<dbReference type="SUPFAM" id="SSF48498">
    <property type="entry name" value="Tetracyclin repressor-like, C-terminal domain"/>
    <property type="match status" value="1"/>
</dbReference>
<dbReference type="GO" id="GO:0006355">
    <property type="term" value="P:regulation of DNA-templated transcription"/>
    <property type="evidence" value="ECO:0007669"/>
    <property type="project" value="UniProtKB-ARBA"/>
</dbReference>
<evidence type="ECO:0000259" key="3">
    <source>
        <dbReference type="PROSITE" id="PS50977"/>
    </source>
</evidence>
<sequence>MSCRRYAEERFHTLSTDNLFKELLTQVKGERTVKQQRIVETAIRLFAEKGYYNTSTAEIAKAAEVSEGSIFKTYGTKDKLLLHLLVPNLKAMFTSNIDAVFREIGSGISFEAFLKALLKNRSDFFSENKEIFQILIKEIIYNEELKNDLLPYIAAVITPRISALIESAKKQGELVDLPTERIRTTLMTYFGGLFVSRFVLLNRSFISDEEIEDSVRMLMDGFRESSSPSPNDE</sequence>
<evidence type="ECO:0000313" key="5">
    <source>
        <dbReference type="Proteomes" id="UP000479114"/>
    </source>
</evidence>
<dbReference type="SUPFAM" id="SSF46689">
    <property type="entry name" value="Homeodomain-like"/>
    <property type="match status" value="1"/>
</dbReference>
<dbReference type="PANTHER" id="PTHR30055:SF222">
    <property type="entry name" value="REGULATORY PROTEIN"/>
    <property type="match status" value="1"/>
</dbReference>
<dbReference type="PANTHER" id="PTHR30055">
    <property type="entry name" value="HTH-TYPE TRANSCRIPTIONAL REGULATOR RUTR"/>
    <property type="match status" value="1"/>
</dbReference>
<evidence type="ECO:0000313" key="4">
    <source>
        <dbReference type="EMBL" id="QHW35004.1"/>
    </source>
</evidence>
<name>A0A6C0P8X5_9BACL</name>
<dbReference type="PRINTS" id="PR00455">
    <property type="entry name" value="HTHTETR"/>
</dbReference>
<protein>
    <submittedName>
        <fullName evidence="4">TetR/AcrR family transcriptional regulator</fullName>
    </submittedName>
</protein>
<dbReference type="AlphaFoldDB" id="A0A6C0P8X5"/>
<dbReference type="InterPro" id="IPR036271">
    <property type="entry name" value="Tet_transcr_reg_TetR-rel_C_sf"/>
</dbReference>
<evidence type="ECO:0000256" key="2">
    <source>
        <dbReference type="PROSITE-ProRule" id="PRU00335"/>
    </source>
</evidence>
<dbReference type="Proteomes" id="UP000479114">
    <property type="component" value="Chromosome"/>
</dbReference>
<organism evidence="4 5">
    <name type="scientific">Paenibacillus rhizovicinus</name>
    <dbReference type="NCBI Taxonomy" id="2704463"/>
    <lineage>
        <taxon>Bacteria</taxon>
        <taxon>Bacillati</taxon>
        <taxon>Bacillota</taxon>
        <taxon>Bacilli</taxon>
        <taxon>Bacillales</taxon>
        <taxon>Paenibacillaceae</taxon>
        <taxon>Paenibacillus</taxon>
    </lineage>
</organism>
<proteinExistence type="predicted"/>
<keyword evidence="5" id="KW-1185">Reference proteome</keyword>
<dbReference type="InterPro" id="IPR050109">
    <property type="entry name" value="HTH-type_TetR-like_transc_reg"/>
</dbReference>
<reference evidence="4 5" key="1">
    <citation type="submission" date="2020-02" db="EMBL/GenBank/DDBJ databases">
        <title>Paenibacillus sp. nov., isolated from rhizosphere soil of tomato.</title>
        <authorList>
            <person name="Weon H.-Y."/>
            <person name="Lee S.A."/>
        </authorList>
    </citation>
    <scope>NUCLEOTIDE SEQUENCE [LARGE SCALE GENOMIC DNA]</scope>
    <source>
        <strain evidence="4 5">14171R-81</strain>
    </source>
</reference>
<accession>A0A6C0P8X5</accession>
<dbReference type="GO" id="GO:0003677">
    <property type="term" value="F:DNA binding"/>
    <property type="evidence" value="ECO:0007669"/>
    <property type="project" value="UniProtKB-UniRule"/>
</dbReference>
<evidence type="ECO:0000256" key="1">
    <source>
        <dbReference type="ARBA" id="ARBA00023125"/>
    </source>
</evidence>
<dbReference type="Gene3D" id="1.10.357.10">
    <property type="entry name" value="Tetracycline Repressor, domain 2"/>
    <property type="match status" value="1"/>
</dbReference>
<keyword evidence="1 2" id="KW-0238">DNA-binding</keyword>
<gene>
    <name evidence="4" type="ORF">GZH47_09560</name>
</gene>
<feature type="DNA-binding region" description="H-T-H motif" evidence="2">
    <location>
        <begin position="55"/>
        <end position="74"/>
    </location>
</feature>
<dbReference type="InterPro" id="IPR001647">
    <property type="entry name" value="HTH_TetR"/>
</dbReference>